<keyword evidence="2" id="KW-1003">Cell membrane</keyword>
<feature type="transmembrane region" description="Helical" evidence="9">
    <location>
        <begin position="101"/>
        <end position="120"/>
    </location>
</feature>
<keyword evidence="3" id="KW-0328">Glycosyltransferase</keyword>
<feature type="transmembrane region" description="Helical" evidence="9">
    <location>
        <begin position="153"/>
        <end position="171"/>
    </location>
</feature>
<dbReference type="GO" id="GO:0005886">
    <property type="term" value="C:plasma membrane"/>
    <property type="evidence" value="ECO:0007669"/>
    <property type="project" value="UniProtKB-SubCell"/>
</dbReference>
<dbReference type="RefSeq" id="WP_199562226.1">
    <property type="nucleotide sequence ID" value="NZ_POUB01000126.1"/>
</dbReference>
<evidence type="ECO:0000256" key="6">
    <source>
        <dbReference type="ARBA" id="ARBA00022989"/>
    </source>
</evidence>
<evidence type="ECO:0000256" key="3">
    <source>
        <dbReference type="ARBA" id="ARBA00022676"/>
    </source>
</evidence>
<evidence type="ECO:0000313" key="11">
    <source>
        <dbReference type="EMBL" id="PZF95462.1"/>
    </source>
</evidence>
<keyword evidence="4" id="KW-0808">Transferase</keyword>
<feature type="region of interest" description="Disordered" evidence="8">
    <location>
        <begin position="1"/>
        <end position="26"/>
    </location>
</feature>
<dbReference type="Pfam" id="PF13231">
    <property type="entry name" value="PMT_2"/>
    <property type="match status" value="1"/>
</dbReference>
<evidence type="ECO:0000256" key="4">
    <source>
        <dbReference type="ARBA" id="ARBA00022679"/>
    </source>
</evidence>
<keyword evidence="7 9" id="KW-0472">Membrane</keyword>
<feature type="non-terminal residue" evidence="11">
    <location>
        <position position="271"/>
    </location>
</feature>
<feature type="domain" description="Glycosyltransferase RgtA/B/C/D-like" evidence="10">
    <location>
        <begin position="86"/>
        <end position="210"/>
    </location>
</feature>
<keyword evidence="6 9" id="KW-1133">Transmembrane helix</keyword>
<dbReference type="AlphaFoldDB" id="A0A2W2CA46"/>
<keyword evidence="5 9" id="KW-0812">Transmembrane</keyword>
<evidence type="ECO:0000313" key="12">
    <source>
        <dbReference type="Proteomes" id="UP000248749"/>
    </source>
</evidence>
<dbReference type="InterPro" id="IPR050297">
    <property type="entry name" value="LipidA_mod_glycosyltrf_83"/>
</dbReference>
<sequence>MTGSSGVGPRRGHTSPADDGPGRPASAARVTWLAPTLITLAVELAGIGHAQPWRDELATWSAASRPLGDLARLAGTIDAATAPYYLFMHGWLAVFGDSVTALRLPAAVAMAAAAGLTAVLGDRLVGARAGLLAGLLFAVLPGTSRYGQEARPYALATLFAVLATLLLVAALRRPGPGRWAGYAAAVAALGLTHLIALTLLAAHAVAVLAAGRRGLPPVPGTTGGGDRAAAQRHPVRWFLFALVPAALLVTPLVLLARRQRARQLDWVDAAR</sequence>
<accession>A0A2W2CA46</accession>
<proteinExistence type="predicted"/>
<keyword evidence="12" id="KW-1185">Reference proteome</keyword>
<dbReference type="InterPro" id="IPR038731">
    <property type="entry name" value="RgtA/B/C-like"/>
</dbReference>
<evidence type="ECO:0000256" key="9">
    <source>
        <dbReference type="SAM" id="Phobius"/>
    </source>
</evidence>
<dbReference type="GO" id="GO:0009103">
    <property type="term" value="P:lipopolysaccharide biosynthetic process"/>
    <property type="evidence" value="ECO:0007669"/>
    <property type="project" value="UniProtKB-ARBA"/>
</dbReference>
<gene>
    <name evidence="11" type="ORF">C1I99_18135</name>
</gene>
<dbReference type="PANTHER" id="PTHR33908:SF11">
    <property type="entry name" value="MEMBRANE PROTEIN"/>
    <property type="match status" value="1"/>
</dbReference>
<evidence type="ECO:0000256" key="1">
    <source>
        <dbReference type="ARBA" id="ARBA00004651"/>
    </source>
</evidence>
<dbReference type="PANTHER" id="PTHR33908">
    <property type="entry name" value="MANNOSYLTRANSFERASE YKCB-RELATED"/>
    <property type="match status" value="1"/>
</dbReference>
<protein>
    <recommendedName>
        <fullName evidence="10">Glycosyltransferase RgtA/B/C/D-like domain-containing protein</fullName>
    </recommendedName>
</protein>
<reference evidence="11 12" key="1">
    <citation type="submission" date="2018-01" db="EMBL/GenBank/DDBJ databases">
        <title>Draft genome sequence of Salinispora sp. 13K206.</title>
        <authorList>
            <person name="Sahin N."/>
            <person name="Saygin H."/>
            <person name="Ay H."/>
        </authorList>
    </citation>
    <scope>NUCLEOTIDE SEQUENCE [LARGE SCALE GENOMIC DNA]</scope>
    <source>
        <strain evidence="11 12">13K206</strain>
    </source>
</reference>
<comment type="caution">
    <text evidence="11">The sequence shown here is derived from an EMBL/GenBank/DDBJ whole genome shotgun (WGS) entry which is preliminary data.</text>
</comment>
<feature type="transmembrane region" description="Helical" evidence="9">
    <location>
        <begin position="127"/>
        <end position="147"/>
    </location>
</feature>
<dbReference type="EMBL" id="POUB01000126">
    <property type="protein sequence ID" value="PZF95462.1"/>
    <property type="molecule type" value="Genomic_DNA"/>
</dbReference>
<feature type="transmembrane region" description="Helical" evidence="9">
    <location>
        <begin position="237"/>
        <end position="256"/>
    </location>
</feature>
<comment type="subcellular location">
    <subcellularLocation>
        <location evidence="1">Cell membrane</location>
        <topology evidence="1">Multi-pass membrane protein</topology>
    </subcellularLocation>
</comment>
<evidence type="ECO:0000259" key="10">
    <source>
        <dbReference type="Pfam" id="PF13231"/>
    </source>
</evidence>
<evidence type="ECO:0000256" key="5">
    <source>
        <dbReference type="ARBA" id="ARBA00022692"/>
    </source>
</evidence>
<evidence type="ECO:0000256" key="8">
    <source>
        <dbReference type="SAM" id="MobiDB-lite"/>
    </source>
</evidence>
<organism evidence="11 12">
    <name type="scientific">Micromonospora deserti</name>
    <dbReference type="NCBI Taxonomy" id="2070366"/>
    <lineage>
        <taxon>Bacteria</taxon>
        <taxon>Bacillati</taxon>
        <taxon>Actinomycetota</taxon>
        <taxon>Actinomycetes</taxon>
        <taxon>Micromonosporales</taxon>
        <taxon>Micromonosporaceae</taxon>
        <taxon>Micromonospora</taxon>
    </lineage>
</organism>
<dbReference type="Proteomes" id="UP000248749">
    <property type="component" value="Unassembled WGS sequence"/>
</dbReference>
<name>A0A2W2CA46_9ACTN</name>
<dbReference type="GO" id="GO:0016763">
    <property type="term" value="F:pentosyltransferase activity"/>
    <property type="evidence" value="ECO:0007669"/>
    <property type="project" value="TreeGrafter"/>
</dbReference>
<feature type="transmembrane region" description="Helical" evidence="9">
    <location>
        <begin position="183"/>
        <end position="210"/>
    </location>
</feature>
<evidence type="ECO:0000256" key="2">
    <source>
        <dbReference type="ARBA" id="ARBA00022475"/>
    </source>
</evidence>
<evidence type="ECO:0000256" key="7">
    <source>
        <dbReference type="ARBA" id="ARBA00023136"/>
    </source>
</evidence>